<keyword evidence="2" id="KW-1185">Reference proteome</keyword>
<proteinExistence type="predicted"/>
<comment type="caution">
    <text evidence="1">The sequence shown here is derived from an EMBL/GenBank/DDBJ whole genome shotgun (WGS) entry which is preliminary data.</text>
</comment>
<evidence type="ECO:0000313" key="2">
    <source>
        <dbReference type="Proteomes" id="UP000598217"/>
    </source>
</evidence>
<dbReference type="Proteomes" id="UP000598217">
    <property type="component" value="Unassembled WGS sequence"/>
</dbReference>
<dbReference type="Gene3D" id="1.10.287.1060">
    <property type="entry name" value="ESAT-6-like"/>
    <property type="match status" value="1"/>
</dbReference>
<reference evidence="1 2" key="1">
    <citation type="submission" date="2020-10" db="EMBL/GenBank/DDBJ databases">
        <title>Sequencing the genomes of 1000 actinobacteria strains.</title>
        <authorList>
            <person name="Klenk H.-P."/>
        </authorList>
    </citation>
    <scope>NUCLEOTIDE SEQUENCE [LARGE SCALE GENOMIC DNA]</scope>
    <source>
        <strain evidence="1 2">DSM 45157</strain>
    </source>
</reference>
<dbReference type="InterPro" id="IPR036689">
    <property type="entry name" value="ESAT-6-like_sf"/>
</dbReference>
<evidence type="ECO:0000313" key="1">
    <source>
        <dbReference type="EMBL" id="MBE1460686.1"/>
    </source>
</evidence>
<organism evidence="1 2">
    <name type="scientific">Nocardiopsis terrae</name>
    <dbReference type="NCBI Taxonomy" id="372655"/>
    <lineage>
        <taxon>Bacteria</taxon>
        <taxon>Bacillati</taxon>
        <taxon>Actinomycetota</taxon>
        <taxon>Actinomycetes</taxon>
        <taxon>Streptosporangiales</taxon>
        <taxon>Nocardiopsidaceae</taxon>
        <taxon>Nocardiopsis</taxon>
    </lineage>
</organism>
<gene>
    <name evidence="1" type="ORF">H4W79_004900</name>
</gene>
<accession>A0ABR9HNT1</accession>
<dbReference type="EMBL" id="JADBDY010000001">
    <property type="protein sequence ID" value="MBE1460686.1"/>
    <property type="molecule type" value="Genomic_DNA"/>
</dbReference>
<evidence type="ECO:0008006" key="3">
    <source>
        <dbReference type="Google" id="ProtNLM"/>
    </source>
</evidence>
<name>A0ABR9HNT1_9ACTN</name>
<dbReference type="RefSeq" id="WP_191267830.1">
    <property type="nucleotide sequence ID" value="NZ_BMXJ01000001.1"/>
</dbReference>
<sequence length="117" mass="12563">MADRLSVDPESVARDGAEINELAAEVRAIHRWFIDSADALGQCWGDGDAVAKSFEKKYLPARERFDVFLQALGTAFEKTAEGTVDTAKQFARSEQYGIDAATRLGGFQGGAPGGGKH</sequence>
<dbReference type="SUPFAM" id="SSF140453">
    <property type="entry name" value="EsxAB dimer-like"/>
    <property type="match status" value="1"/>
</dbReference>
<protein>
    <recommendedName>
        <fullName evidence="3">WXG100 family type VII secretion target</fullName>
    </recommendedName>
</protein>